<dbReference type="FunFam" id="3.40.50.300:FF:000565">
    <property type="entry name" value="ABC bile acid transporter"/>
    <property type="match status" value="1"/>
</dbReference>
<accession>A0A9P5N4N0</accession>
<dbReference type="PROSITE" id="PS50929">
    <property type="entry name" value="ABC_TM1F"/>
    <property type="match status" value="2"/>
</dbReference>
<feature type="transmembrane region" description="Helical" evidence="10">
    <location>
        <begin position="959"/>
        <end position="976"/>
    </location>
</feature>
<gene>
    <name evidence="13" type="ORF">DFH94DRAFT_809178</name>
</gene>
<dbReference type="SUPFAM" id="SSF52540">
    <property type="entry name" value="P-loop containing nucleoside triphosphate hydrolases"/>
    <property type="match status" value="2"/>
</dbReference>
<dbReference type="PANTHER" id="PTHR24223">
    <property type="entry name" value="ATP-BINDING CASSETTE SUB-FAMILY C"/>
    <property type="match status" value="1"/>
</dbReference>
<dbReference type="GO" id="GO:0016887">
    <property type="term" value="F:ATP hydrolysis activity"/>
    <property type="evidence" value="ECO:0007669"/>
    <property type="project" value="InterPro"/>
</dbReference>
<dbReference type="PROSITE" id="PS50893">
    <property type="entry name" value="ABC_TRANSPORTER_2"/>
    <property type="match status" value="2"/>
</dbReference>
<dbReference type="PANTHER" id="PTHR24223:SF456">
    <property type="entry name" value="MULTIDRUG RESISTANCE-ASSOCIATED PROTEIN LETHAL(2)03659"/>
    <property type="match status" value="1"/>
</dbReference>
<evidence type="ECO:0000256" key="3">
    <source>
        <dbReference type="ARBA" id="ARBA00022448"/>
    </source>
</evidence>
<comment type="caution">
    <text evidence="13">The sequence shown here is derived from an EMBL/GenBank/DDBJ whole genome shotgun (WGS) entry which is preliminary data.</text>
</comment>
<organism evidence="13 14">
    <name type="scientific">Russula ochroleuca</name>
    <dbReference type="NCBI Taxonomy" id="152965"/>
    <lineage>
        <taxon>Eukaryota</taxon>
        <taxon>Fungi</taxon>
        <taxon>Dikarya</taxon>
        <taxon>Basidiomycota</taxon>
        <taxon>Agaricomycotina</taxon>
        <taxon>Agaricomycetes</taxon>
        <taxon>Russulales</taxon>
        <taxon>Russulaceae</taxon>
        <taxon>Russula</taxon>
    </lineage>
</organism>
<dbReference type="FunFam" id="3.40.50.300:FF:000997">
    <property type="entry name" value="Multidrug resistance-associated protein 1"/>
    <property type="match status" value="1"/>
</dbReference>
<dbReference type="PROSITE" id="PS00211">
    <property type="entry name" value="ABC_TRANSPORTER_1"/>
    <property type="match status" value="1"/>
</dbReference>
<reference evidence="13" key="2">
    <citation type="journal article" date="2020" name="Nat. Commun.">
        <title>Large-scale genome sequencing of mycorrhizal fungi provides insights into the early evolution of symbiotic traits.</title>
        <authorList>
            <person name="Miyauchi S."/>
            <person name="Kiss E."/>
            <person name="Kuo A."/>
            <person name="Drula E."/>
            <person name="Kohler A."/>
            <person name="Sanchez-Garcia M."/>
            <person name="Morin E."/>
            <person name="Andreopoulos B."/>
            <person name="Barry K.W."/>
            <person name="Bonito G."/>
            <person name="Buee M."/>
            <person name="Carver A."/>
            <person name="Chen C."/>
            <person name="Cichocki N."/>
            <person name="Clum A."/>
            <person name="Culley D."/>
            <person name="Crous P.W."/>
            <person name="Fauchery L."/>
            <person name="Girlanda M."/>
            <person name="Hayes R.D."/>
            <person name="Keri Z."/>
            <person name="LaButti K."/>
            <person name="Lipzen A."/>
            <person name="Lombard V."/>
            <person name="Magnuson J."/>
            <person name="Maillard F."/>
            <person name="Murat C."/>
            <person name="Nolan M."/>
            <person name="Ohm R.A."/>
            <person name="Pangilinan J."/>
            <person name="Pereira M.F."/>
            <person name="Perotto S."/>
            <person name="Peter M."/>
            <person name="Pfister S."/>
            <person name="Riley R."/>
            <person name="Sitrit Y."/>
            <person name="Stielow J.B."/>
            <person name="Szollosi G."/>
            <person name="Zifcakova L."/>
            <person name="Stursova M."/>
            <person name="Spatafora J.W."/>
            <person name="Tedersoo L."/>
            <person name="Vaario L.M."/>
            <person name="Yamada A."/>
            <person name="Yan M."/>
            <person name="Wang P."/>
            <person name="Xu J."/>
            <person name="Bruns T."/>
            <person name="Baldrian P."/>
            <person name="Vilgalys R."/>
            <person name="Dunand C."/>
            <person name="Henrissat B."/>
            <person name="Grigoriev I.V."/>
            <person name="Hibbett D."/>
            <person name="Nagy L.G."/>
            <person name="Martin F.M."/>
        </authorList>
    </citation>
    <scope>NUCLEOTIDE SEQUENCE</scope>
    <source>
        <strain evidence="13">Prilba</strain>
    </source>
</reference>
<dbReference type="OrthoDB" id="6500128at2759"/>
<dbReference type="Gene3D" id="1.20.1560.10">
    <property type="entry name" value="ABC transporter type 1, transmembrane domain"/>
    <property type="match status" value="2"/>
</dbReference>
<evidence type="ECO:0000256" key="5">
    <source>
        <dbReference type="ARBA" id="ARBA00022741"/>
    </source>
</evidence>
<protein>
    <submittedName>
        <fullName evidence="13">ABC transporter</fullName>
    </submittedName>
</protein>
<dbReference type="SUPFAM" id="SSF90123">
    <property type="entry name" value="ABC transporter transmembrane region"/>
    <property type="match status" value="2"/>
</dbReference>
<keyword evidence="5" id="KW-0547">Nucleotide-binding</keyword>
<feature type="region of interest" description="Disordered" evidence="9">
    <location>
        <begin position="784"/>
        <end position="816"/>
    </location>
</feature>
<dbReference type="CDD" id="cd03250">
    <property type="entry name" value="ABCC_MRP_domain1"/>
    <property type="match status" value="1"/>
</dbReference>
<dbReference type="Proteomes" id="UP000759537">
    <property type="component" value="Unassembled WGS sequence"/>
</dbReference>
<keyword evidence="6" id="KW-0067">ATP-binding</keyword>
<feature type="transmembrane region" description="Helical" evidence="10">
    <location>
        <begin position="324"/>
        <end position="347"/>
    </location>
</feature>
<dbReference type="Pfam" id="PF00664">
    <property type="entry name" value="ABC_membrane"/>
    <property type="match status" value="2"/>
</dbReference>
<dbReference type="FunFam" id="1.20.1560.10:FF:000010">
    <property type="entry name" value="Multidrug resistance-associated ABC transporter"/>
    <property type="match status" value="1"/>
</dbReference>
<evidence type="ECO:0000256" key="6">
    <source>
        <dbReference type="ARBA" id="ARBA00022840"/>
    </source>
</evidence>
<evidence type="ECO:0000256" key="7">
    <source>
        <dbReference type="ARBA" id="ARBA00022989"/>
    </source>
</evidence>
<evidence type="ECO:0000313" key="13">
    <source>
        <dbReference type="EMBL" id="KAF8486204.1"/>
    </source>
</evidence>
<comment type="subcellular location">
    <subcellularLocation>
        <location evidence="1">Membrane</location>
        <topology evidence="1">Multi-pass membrane protein</topology>
    </subcellularLocation>
</comment>
<feature type="region of interest" description="Disordered" evidence="9">
    <location>
        <begin position="1289"/>
        <end position="1318"/>
    </location>
</feature>
<feature type="transmembrane region" description="Helical" evidence="10">
    <location>
        <begin position="882"/>
        <end position="910"/>
    </location>
</feature>
<dbReference type="InterPro" id="IPR036640">
    <property type="entry name" value="ABC1_TM_sf"/>
</dbReference>
<evidence type="ECO:0000256" key="10">
    <source>
        <dbReference type="SAM" id="Phobius"/>
    </source>
</evidence>
<proteinExistence type="inferred from homology"/>
<evidence type="ECO:0000256" key="1">
    <source>
        <dbReference type="ARBA" id="ARBA00004141"/>
    </source>
</evidence>
<feature type="domain" description="ABC transmembrane type-1" evidence="12">
    <location>
        <begin position="849"/>
        <end position="1124"/>
    </location>
</feature>
<keyword evidence="8 10" id="KW-0472">Membrane</keyword>
<dbReference type="SMART" id="SM00382">
    <property type="entry name" value="AAA"/>
    <property type="match status" value="2"/>
</dbReference>
<keyword evidence="3" id="KW-0813">Transport</keyword>
<evidence type="ECO:0000256" key="2">
    <source>
        <dbReference type="ARBA" id="ARBA00009726"/>
    </source>
</evidence>
<name>A0A9P5N4N0_9AGAM</name>
<comment type="similarity">
    <text evidence="2">Belongs to the ABC transporter superfamily. ABCC family. Conjugate transporter (TC 3.A.1.208) subfamily.</text>
</comment>
<feature type="transmembrane region" description="Helical" evidence="10">
    <location>
        <begin position="248"/>
        <end position="267"/>
    </location>
</feature>
<feature type="transmembrane region" description="Helical" evidence="10">
    <location>
        <begin position="1073"/>
        <end position="1093"/>
    </location>
</feature>
<dbReference type="CDD" id="cd18606">
    <property type="entry name" value="ABC_6TM_YOR1_D2_like"/>
    <property type="match status" value="1"/>
</dbReference>
<dbReference type="InterPro" id="IPR050173">
    <property type="entry name" value="ABC_transporter_C-like"/>
</dbReference>
<feature type="transmembrane region" description="Helical" evidence="10">
    <location>
        <begin position="844"/>
        <end position="870"/>
    </location>
</feature>
<dbReference type="InterPro" id="IPR003439">
    <property type="entry name" value="ABC_transporter-like_ATP-bd"/>
</dbReference>
<dbReference type="GO" id="GO:0016020">
    <property type="term" value="C:membrane"/>
    <property type="evidence" value="ECO:0007669"/>
    <property type="project" value="UniProtKB-SubCell"/>
</dbReference>
<dbReference type="GO" id="GO:0005524">
    <property type="term" value="F:ATP binding"/>
    <property type="evidence" value="ECO:0007669"/>
    <property type="project" value="UniProtKB-KW"/>
</dbReference>
<keyword evidence="7 10" id="KW-1133">Transmembrane helix</keyword>
<feature type="compositionally biased region" description="Basic and acidic residues" evidence="9">
    <location>
        <begin position="1289"/>
        <end position="1301"/>
    </location>
</feature>
<dbReference type="InterPro" id="IPR027417">
    <property type="entry name" value="P-loop_NTPase"/>
</dbReference>
<feature type="transmembrane region" description="Helical" evidence="10">
    <location>
        <begin position="353"/>
        <end position="371"/>
    </location>
</feature>
<sequence>MGSKVDLAQVTSKGESDLESAPPNDATTKTGAHPTFLGRAHGFIRGLIIPTNIPPPKADIKDADYIPEMTAGWFSLLTFSWLNSLMILGYARPLEASDLWKLQDHRSSGVIAEAILTSFDARRKKADEYNARLANGEIKPPLSLRIMSRLRGDGEQRLKRWREKDGKAQPSLTLAMNDAVKWWFWSGGILKVIGDTAQVTSPLLLKVGRFFGLCFAPPVTFNLAFQSIINFTTTSYIAHRESIKAPGIGRGIGYGIALVFLQLIASLSQHHFFYRSTSTGVLLRGGLITAIYSRSLRLTTRARATLPNGRLVNHISTDVSRIDFCCGFFHMFWAAPIQMLICLALLISNLGPSALAGFSVFFFLTPVQGKIMKSLFLIRRKTMVWTDKRAKLLQELLGGMKLIKFFAWEIPFLNRIAGYRKREMSYVRTMLLIRAANMAVAMAMPAMASVVAFLVYAGSGHELTPAIVFSSLTWFQLLRLPLMMLPLSFSSIADARNAIGRLQECFTAELISETFERDPKLKYAVEVENGSFTWDNPPPDVGKEQKGNKKERRRSSKPGPVSEPKEVKEEALFNLKQIDFKVPRGQLLAIVGAVGSGKTSLLQGLIGDMRKTEGSVRFGGSLAYCSQVAWIQNATIRDNICFGRPFEAERYWKVVHDACLEADLDVLPNGDMTEVGERGISLSGGQKQRVNICRAIYSGSDILIFDDPLSALDAHVGESVFNNVLLDSTSGSTRILVTHALHFLPKVNYIYFMVDGRIAERGTFDEMIANRGDFSRTFDEFVSKDQNESEGEKAVDPEDADADENDKKRRAAKRGAQLMQAEERNVGAVNLQVYKRYFQSGNGLVLLPAMFATIVLMQTSVVLSSYWLVWWQDRHWKRPQGFYMGIYAMLGIAQAVTGFLNGTIIAFIVYSASKRLHHDGISHVMHSPMSFFETTPIGRIMNRFSKDIDTIDNMLADSFRMFLNTFSSIIGAVILISILLPWFLIAVSIVFILYAMAAAFYRASARETKRLDAILRSSLYSHFSESLSGIATIRAYREEDRFFKENRDWVDIENRAYWLTVTNQRWLGLRLDFLGTLLILSVSMLTVGTRFTVSPAQTGVTLSYILSIQQAFGWMVRQLAEVENNMNSVERIVYYACDLEEEPPHEIPDKKPAAPWPSKGRLEVKDAVLKYRPELPLVLKGLSMTVQEGEKVGIVGRTGAGKSSIMVALFRIVELVSGSISIDGVDISKIGLNDVRNAVSIIPQDATLFSGTLRSNLDPFELHDDARLWDALRRSYLVEDTKLISSAKDEEVRVDGEEDQRGTGATTPNAPRFTLDSPIEDEGSNLSIGQRSLVSLARALVKDSKILILDEATASVDYETDRKIQDTITTEFRDRTILCIAHRLRTIISYDRICVMDNGNIAEFDAPDVLHAQNGIFRAMCEHSSITLEDIRRARKERAVRDELEIG</sequence>
<feature type="region of interest" description="Disordered" evidence="9">
    <location>
        <begin position="533"/>
        <end position="565"/>
    </location>
</feature>
<dbReference type="InterPro" id="IPR003593">
    <property type="entry name" value="AAA+_ATPase"/>
</dbReference>
<keyword evidence="14" id="KW-1185">Reference proteome</keyword>
<feature type="domain" description="ABC transporter" evidence="11">
    <location>
        <begin position="1162"/>
        <end position="1423"/>
    </location>
</feature>
<feature type="domain" description="ABC transporter" evidence="11">
    <location>
        <begin position="556"/>
        <end position="780"/>
    </location>
</feature>
<evidence type="ECO:0000256" key="4">
    <source>
        <dbReference type="ARBA" id="ARBA00022692"/>
    </source>
</evidence>
<dbReference type="GO" id="GO:0140359">
    <property type="term" value="F:ABC-type transporter activity"/>
    <property type="evidence" value="ECO:0007669"/>
    <property type="project" value="InterPro"/>
</dbReference>
<evidence type="ECO:0000259" key="11">
    <source>
        <dbReference type="PROSITE" id="PS50893"/>
    </source>
</evidence>
<feature type="region of interest" description="Disordered" evidence="9">
    <location>
        <begin position="1"/>
        <end position="33"/>
    </location>
</feature>
<reference evidence="13" key="1">
    <citation type="submission" date="2019-10" db="EMBL/GenBank/DDBJ databases">
        <authorList>
            <consortium name="DOE Joint Genome Institute"/>
            <person name="Kuo A."/>
            <person name="Miyauchi S."/>
            <person name="Kiss E."/>
            <person name="Drula E."/>
            <person name="Kohler A."/>
            <person name="Sanchez-Garcia M."/>
            <person name="Andreopoulos B."/>
            <person name="Barry K.W."/>
            <person name="Bonito G."/>
            <person name="Buee M."/>
            <person name="Carver A."/>
            <person name="Chen C."/>
            <person name="Cichocki N."/>
            <person name="Clum A."/>
            <person name="Culley D."/>
            <person name="Crous P.W."/>
            <person name="Fauchery L."/>
            <person name="Girlanda M."/>
            <person name="Hayes R."/>
            <person name="Keri Z."/>
            <person name="LaButti K."/>
            <person name="Lipzen A."/>
            <person name="Lombard V."/>
            <person name="Magnuson J."/>
            <person name="Maillard F."/>
            <person name="Morin E."/>
            <person name="Murat C."/>
            <person name="Nolan M."/>
            <person name="Ohm R."/>
            <person name="Pangilinan J."/>
            <person name="Pereira M."/>
            <person name="Perotto S."/>
            <person name="Peter M."/>
            <person name="Riley R."/>
            <person name="Sitrit Y."/>
            <person name="Stielow B."/>
            <person name="Szollosi G."/>
            <person name="Zifcakova L."/>
            <person name="Stursova M."/>
            <person name="Spatafora J.W."/>
            <person name="Tedersoo L."/>
            <person name="Vaario L.-M."/>
            <person name="Yamada A."/>
            <person name="Yan M."/>
            <person name="Wang P."/>
            <person name="Xu J."/>
            <person name="Bruns T."/>
            <person name="Baldrian P."/>
            <person name="Vilgalys R."/>
            <person name="Henrissat B."/>
            <person name="Grigoriev I.V."/>
            <person name="Hibbett D."/>
            <person name="Nagy L.G."/>
            <person name="Martin F.M."/>
        </authorList>
    </citation>
    <scope>NUCLEOTIDE SEQUENCE</scope>
    <source>
        <strain evidence="13">Prilba</strain>
    </source>
</reference>
<dbReference type="InterPro" id="IPR017871">
    <property type="entry name" value="ABC_transporter-like_CS"/>
</dbReference>
<dbReference type="CDD" id="cd03244">
    <property type="entry name" value="ABCC_MRP_domain2"/>
    <property type="match status" value="1"/>
</dbReference>
<feature type="transmembrane region" description="Helical" evidence="10">
    <location>
        <begin position="463"/>
        <end position="482"/>
    </location>
</feature>
<feature type="domain" description="ABC transmembrane type-1" evidence="12">
    <location>
        <begin position="219"/>
        <end position="494"/>
    </location>
</feature>
<evidence type="ECO:0000259" key="12">
    <source>
        <dbReference type="PROSITE" id="PS50929"/>
    </source>
</evidence>
<dbReference type="InterPro" id="IPR011527">
    <property type="entry name" value="ABC1_TM_dom"/>
</dbReference>
<feature type="transmembrane region" description="Helical" evidence="10">
    <location>
        <begin position="431"/>
        <end position="457"/>
    </location>
</feature>
<evidence type="ECO:0000256" key="9">
    <source>
        <dbReference type="SAM" id="MobiDB-lite"/>
    </source>
</evidence>
<feature type="compositionally biased region" description="Basic and acidic residues" evidence="9">
    <location>
        <begin position="784"/>
        <end position="796"/>
    </location>
</feature>
<feature type="transmembrane region" description="Helical" evidence="10">
    <location>
        <begin position="71"/>
        <end position="91"/>
    </location>
</feature>
<evidence type="ECO:0000313" key="14">
    <source>
        <dbReference type="Proteomes" id="UP000759537"/>
    </source>
</evidence>
<evidence type="ECO:0000256" key="8">
    <source>
        <dbReference type="ARBA" id="ARBA00023136"/>
    </source>
</evidence>
<keyword evidence="4 10" id="KW-0812">Transmembrane</keyword>
<dbReference type="CDD" id="cd18597">
    <property type="entry name" value="ABC_6TM_YOR1_D1_like"/>
    <property type="match status" value="1"/>
</dbReference>
<dbReference type="Gene3D" id="3.40.50.300">
    <property type="entry name" value="P-loop containing nucleotide triphosphate hydrolases"/>
    <property type="match status" value="2"/>
</dbReference>
<dbReference type="Pfam" id="PF00005">
    <property type="entry name" value="ABC_tran"/>
    <property type="match status" value="2"/>
</dbReference>
<feature type="transmembrane region" description="Helical" evidence="10">
    <location>
        <begin position="982"/>
        <end position="1001"/>
    </location>
</feature>
<dbReference type="EMBL" id="WHVB01000002">
    <property type="protein sequence ID" value="KAF8486204.1"/>
    <property type="molecule type" value="Genomic_DNA"/>
</dbReference>